<proteinExistence type="predicted"/>
<evidence type="ECO:0000313" key="2">
    <source>
        <dbReference type="EMBL" id="KAE8396151.1"/>
    </source>
</evidence>
<dbReference type="InterPro" id="IPR025605">
    <property type="entry name" value="OST-HTH/LOTUS_dom"/>
</dbReference>
<reference evidence="2" key="1">
    <citation type="submission" date="2019-04" db="EMBL/GenBank/DDBJ databases">
        <title>Friends and foes A comparative genomics studyof 23 Aspergillus species from section Flavi.</title>
        <authorList>
            <consortium name="DOE Joint Genome Institute"/>
            <person name="Kjaerbolling I."/>
            <person name="Vesth T."/>
            <person name="Frisvad J.C."/>
            <person name="Nybo J.L."/>
            <person name="Theobald S."/>
            <person name="Kildgaard S."/>
            <person name="Isbrandt T."/>
            <person name="Kuo A."/>
            <person name="Sato A."/>
            <person name="Lyhne E.K."/>
            <person name="Kogle M.E."/>
            <person name="Wiebenga A."/>
            <person name="Kun R.S."/>
            <person name="Lubbers R.J."/>
            <person name="Makela M.R."/>
            <person name="Barry K."/>
            <person name="Chovatia M."/>
            <person name="Clum A."/>
            <person name="Daum C."/>
            <person name="Haridas S."/>
            <person name="He G."/>
            <person name="LaButti K."/>
            <person name="Lipzen A."/>
            <person name="Mondo S."/>
            <person name="Riley R."/>
            <person name="Salamov A."/>
            <person name="Simmons B.A."/>
            <person name="Magnuson J.K."/>
            <person name="Henrissat B."/>
            <person name="Mortensen U.H."/>
            <person name="Larsen T.O."/>
            <person name="Devries R.P."/>
            <person name="Grigoriev I.V."/>
            <person name="Machida M."/>
            <person name="Baker S.E."/>
            <person name="Andersen M.R."/>
        </authorList>
    </citation>
    <scope>NUCLEOTIDE SEQUENCE [LARGE SCALE GENOMIC DNA]</scope>
    <source>
        <strain evidence="2">IBT 14317</strain>
    </source>
</reference>
<dbReference type="Proteomes" id="UP000326877">
    <property type="component" value="Unassembled WGS sequence"/>
</dbReference>
<gene>
    <name evidence="2" type="ORF">BDV23DRAFT_168408</name>
</gene>
<dbReference type="GO" id="GO:0004540">
    <property type="term" value="F:RNA nuclease activity"/>
    <property type="evidence" value="ECO:0007669"/>
    <property type="project" value="InterPro"/>
</dbReference>
<protein>
    <recommendedName>
        <fullName evidence="1">HTH OST-type domain-containing protein</fullName>
    </recommendedName>
</protein>
<dbReference type="EMBL" id="ML735216">
    <property type="protein sequence ID" value="KAE8396151.1"/>
    <property type="molecule type" value="Genomic_DNA"/>
</dbReference>
<organism evidence="2">
    <name type="scientific">Petromyces alliaceus</name>
    <name type="common">Aspergillus alliaceus</name>
    <dbReference type="NCBI Taxonomy" id="209559"/>
    <lineage>
        <taxon>Eukaryota</taxon>
        <taxon>Fungi</taxon>
        <taxon>Dikarya</taxon>
        <taxon>Ascomycota</taxon>
        <taxon>Pezizomycotina</taxon>
        <taxon>Eurotiomycetes</taxon>
        <taxon>Eurotiomycetidae</taxon>
        <taxon>Eurotiales</taxon>
        <taxon>Aspergillaceae</taxon>
        <taxon>Aspergillus</taxon>
        <taxon>Aspergillus subgen. Circumdati</taxon>
    </lineage>
</organism>
<dbReference type="CDD" id="cd10146">
    <property type="entry name" value="LabA_like_C"/>
    <property type="match status" value="1"/>
</dbReference>
<dbReference type="PROSITE" id="PS51644">
    <property type="entry name" value="HTH_OST"/>
    <property type="match status" value="1"/>
</dbReference>
<dbReference type="InterPro" id="IPR041966">
    <property type="entry name" value="LOTUS-like"/>
</dbReference>
<dbReference type="PANTHER" id="PTHR35811">
    <property type="entry name" value="SLR1870 PROTEIN"/>
    <property type="match status" value="1"/>
</dbReference>
<dbReference type="Pfam" id="PF12872">
    <property type="entry name" value="OST-HTH"/>
    <property type="match status" value="1"/>
</dbReference>
<dbReference type="AlphaFoldDB" id="A0A5N7CPN9"/>
<sequence length="167" mass="18686">MVSDAIPKLAVHIDTDNTRSSIINLLLSEITKYDTAPIIIDAMDLLYSSRYNRSCLVSSNSDFTWLATCICESGLIVCRFNSHLASQLQTTVEAVSDNNGWARLSIIGQLLTKKYPDFDSHIYRYHKLSDLITALSLFETTRSFLGKGSPTEIFVQDKCRKPKSSAI</sequence>
<dbReference type="OrthoDB" id="5205629at2759"/>
<accession>A0A5N7CPN9</accession>
<evidence type="ECO:0000259" key="1">
    <source>
        <dbReference type="PROSITE" id="PS51644"/>
    </source>
</evidence>
<feature type="domain" description="HTH OST-type" evidence="1">
    <location>
        <begin position="80"/>
        <end position="157"/>
    </location>
</feature>
<dbReference type="PANTHER" id="PTHR35811:SF1">
    <property type="entry name" value="HTH OST-TYPE DOMAIN-CONTAINING PROTEIN"/>
    <property type="match status" value="1"/>
</dbReference>
<name>A0A5N7CPN9_PETAA</name>
<dbReference type="Gene3D" id="3.30.420.610">
    <property type="entry name" value="LOTUS domain-like"/>
    <property type="match status" value="1"/>
</dbReference>